<dbReference type="InterPro" id="IPR001683">
    <property type="entry name" value="PX_dom"/>
</dbReference>
<organism evidence="3 4">
    <name type="scientific">Phrynosoma platyrhinos</name>
    <name type="common">Desert horned lizard</name>
    <dbReference type="NCBI Taxonomy" id="52577"/>
    <lineage>
        <taxon>Eukaryota</taxon>
        <taxon>Metazoa</taxon>
        <taxon>Chordata</taxon>
        <taxon>Craniata</taxon>
        <taxon>Vertebrata</taxon>
        <taxon>Euteleostomi</taxon>
        <taxon>Lepidosauria</taxon>
        <taxon>Squamata</taxon>
        <taxon>Bifurcata</taxon>
        <taxon>Unidentata</taxon>
        <taxon>Episquamata</taxon>
        <taxon>Toxicofera</taxon>
        <taxon>Iguania</taxon>
        <taxon>Phrynosomatidae</taxon>
        <taxon>Phrynosomatinae</taxon>
        <taxon>Phrynosoma</taxon>
    </lineage>
</organism>
<comment type="caution">
    <text evidence="3">The sequence shown here is derived from an EMBL/GenBank/DDBJ whole genome shotgun (WGS) entry which is preliminary data.</text>
</comment>
<dbReference type="Gene3D" id="3.30.1520.10">
    <property type="entry name" value="Phox-like domain"/>
    <property type="match status" value="1"/>
</dbReference>
<sequence>MLSGHVEYNIVVVTQVAAFKSVKHKPEDIIQFMVSKKYSEIEEFYQKLVTRYPQASLPPLPRKVLFVGESDIRERRVAFNEIMRSIAKDTGLATSPELLEFLGTRSSSITDVKGKNLPDKEDEENEAFDFFKEERTDNVIPQFPSSKEQEAKVGKEEEEEEEEEAQEDIDPLGVLKSKKTKKPKPSPAKKDKPALTIFDEEANPDEDLFGSAKDFPFSSNKRMLAAKENLKLFEDPDLGGAVALGDSLLLPTACANQQQALSTHLEEDTDELLRVEEDFEKMWKSKPKPKVPPKPIVPKKPLTTAPKVPLSPALKGKPTEEKIQDMGGVDILKYIQENESVSSEEPSLF</sequence>
<feature type="compositionally biased region" description="Acidic residues" evidence="1">
    <location>
        <begin position="156"/>
        <end position="170"/>
    </location>
</feature>
<dbReference type="InterPro" id="IPR037901">
    <property type="entry name" value="HS1BP3_PX"/>
</dbReference>
<evidence type="ECO:0000313" key="3">
    <source>
        <dbReference type="EMBL" id="KAH0621948.1"/>
    </source>
</evidence>
<dbReference type="SUPFAM" id="SSF64268">
    <property type="entry name" value="PX domain"/>
    <property type="match status" value="1"/>
</dbReference>
<dbReference type="PROSITE" id="PS50195">
    <property type="entry name" value="PX"/>
    <property type="match status" value="1"/>
</dbReference>
<dbReference type="PANTHER" id="PTHR14431:SF1">
    <property type="entry name" value="HCLS1-BINDING PROTEIN 3"/>
    <property type="match status" value="1"/>
</dbReference>
<evidence type="ECO:0000313" key="4">
    <source>
        <dbReference type="Proteomes" id="UP000826234"/>
    </source>
</evidence>
<keyword evidence="4" id="KW-1185">Reference proteome</keyword>
<protein>
    <recommendedName>
        <fullName evidence="2">PX domain-containing protein</fullName>
    </recommendedName>
</protein>
<feature type="domain" description="PX" evidence="2">
    <location>
        <begin position="1"/>
        <end position="109"/>
    </location>
</feature>
<dbReference type="PANTHER" id="PTHR14431">
    <property type="entry name" value="HCLS1-BINDING PROTEIN 3"/>
    <property type="match status" value="1"/>
</dbReference>
<dbReference type="CDD" id="cd06868">
    <property type="entry name" value="PX_HS1BP3"/>
    <property type="match status" value="1"/>
</dbReference>
<proteinExistence type="predicted"/>
<evidence type="ECO:0000259" key="2">
    <source>
        <dbReference type="PROSITE" id="PS50195"/>
    </source>
</evidence>
<reference evidence="3 4" key="1">
    <citation type="journal article" date="2022" name="Gigascience">
        <title>A chromosome-level genome assembly and annotation of the desert horned lizard, Phrynosoma platyrhinos, provides insight into chromosomal rearrangements among reptiles.</title>
        <authorList>
            <person name="Koochekian N."/>
            <person name="Ascanio A."/>
            <person name="Farleigh K."/>
            <person name="Card D.C."/>
            <person name="Schield D.R."/>
            <person name="Castoe T.A."/>
            <person name="Jezkova T."/>
        </authorList>
    </citation>
    <scope>NUCLEOTIDE SEQUENCE [LARGE SCALE GENOMIC DNA]</scope>
    <source>
        <strain evidence="3">NK-2021</strain>
    </source>
</reference>
<dbReference type="InterPro" id="IPR039701">
    <property type="entry name" value="HS1BP3"/>
</dbReference>
<evidence type="ECO:0000256" key="1">
    <source>
        <dbReference type="SAM" id="MobiDB-lite"/>
    </source>
</evidence>
<gene>
    <name evidence="3" type="ORF">JD844_023719</name>
</gene>
<dbReference type="SMART" id="SM00312">
    <property type="entry name" value="PX"/>
    <property type="match status" value="1"/>
</dbReference>
<feature type="region of interest" description="Disordered" evidence="1">
    <location>
        <begin position="284"/>
        <end position="320"/>
    </location>
</feature>
<dbReference type="EMBL" id="JAIPUX010003289">
    <property type="protein sequence ID" value="KAH0621948.1"/>
    <property type="molecule type" value="Genomic_DNA"/>
</dbReference>
<dbReference type="Proteomes" id="UP000826234">
    <property type="component" value="Unassembled WGS sequence"/>
</dbReference>
<dbReference type="Pfam" id="PF00787">
    <property type="entry name" value="PX"/>
    <property type="match status" value="1"/>
</dbReference>
<dbReference type="InterPro" id="IPR036871">
    <property type="entry name" value="PX_dom_sf"/>
</dbReference>
<name>A0ABQ7SX56_PHRPL</name>
<accession>A0ABQ7SX56</accession>
<feature type="region of interest" description="Disordered" evidence="1">
    <location>
        <begin position="139"/>
        <end position="198"/>
    </location>
</feature>